<dbReference type="NCBIfam" id="TIGR04183">
    <property type="entry name" value="Por_Secre_tail"/>
    <property type="match status" value="1"/>
</dbReference>
<dbReference type="RefSeq" id="WP_241936602.1">
    <property type="nucleotide sequence ID" value="NZ_JALBGC010000003.1"/>
</dbReference>
<name>A0A9X1VGU1_9BACT</name>
<feature type="domain" description="DUF7619" evidence="3">
    <location>
        <begin position="693"/>
        <end position="832"/>
    </location>
</feature>
<comment type="caution">
    <text evidence="4">The sequence shown here is derived from an EMBL/GenBank/DDBJ whole genome shotgun (WGS) entry which is preliminary data.</text>
</comment>
<proteinExistence type="predicted"/>
<dbReference type="PANTHER" id="PTHR35580:SF1">
    <property type="entry name" value="PHYTASE-LIKE DOMAIN-CONTAINING PROTEIN"/>
    <property type="match status" value="1"/>
</dbReference>
<sequence>MKTLRICFLLVVFLLMAGLGSARAQLVEWARGIRSVPDTAAALSQASTTDASGNTYSILQPTSDLSIGGVVFPRGPGAAIILKYDNAGALLWAKRLNNLQVTRLAPDNVAGGVFVVGNNNGNATWDGVAVPAGSAPRFYAKCSGAGQLLWSNPLPASYLNAISEGLVADDAGNAYLSGTVGATSTVAGTPVNIFQSYVLKTNSAGVAQWVQVLHSDAGSRLPNLMLGPKPSGGCLVSGVVGGTTLYLGAGTATPLLTLTVPGAQFLTSFDAGGTPQWTQQVGTPSTASPLNITAQAAAADANGNCYLTGSVQNASLGGTALKKGFFLAKYDAAGALQWARDGQTYNPAAVSAGQKLAVNNDGANVVVSSGITTVQIGALELRTPYSVVHFNDLGVAQWAVADAWPASPGPFPAYLQMLELGQDAAGSLYLVGATNDYYGTASIPNIQLGTQTVVGKAAIVARINAYANTLRGQVYVDQNANGQRDAGEGLFPRQLTTVLTQGGSTTYTAVGINGSLQAYADAGAYTLGLTDLPQHYAVSQPLSSIYSGTFSGTNQLLLNQDFGIAPTVNQTDLRLVLTPYSAARAGLTTRYRLKLENVGTSPLPAGTATLTLDAQMQYVSSTPAGAVAGRVVSLNYAALPPFGSTTYDVLFSLPTNTPLGAALSTTAAAPVAGDVAPADNAATLAQTVVGPYDPNSIEVNYQRLTPAQVAAKQPLDYTIHFQNLGSAPAQNVILSDTLDFRKLNPTTLMLVAQSHNCSWSLTSIGPNTGLLTVQFLGINLPEQNADVIRSMGFVRFRVQPRPTLAVGEIIPNRASIVFDYNAGIRTNTATTTVFVATAALASHTAPAWEAYPNPATDVLNIAAALPTAGPVRVELFDGLGRAVRRQTLAAPAGLLRQQLDLRGLAPGLYVLRLTPPTGPALSRQVVRE</sequence>
<organism evidence="4 5">
    <name type="scientific">Hymenobacter cyanobacteriorum</name>
    <dbReference type="NCBI Taxonomy" id="2926463"/>
    <lineage>
        <taxon>Bacteria</taxon>
        <taxon>Pseudomonadati</taxon>
        <taxon>Bacteroidota</taxon>
        <taxon>Cytophagia</taxon>
        <taxon>Cytophagales</taxon>
        <taxon>Hymenobacteraceae</taxon>
        <taxon>Hymenobacter</taxon>
    </lineage>
</organism>
<evidence type="ECO:0000313" key="4">
    <source>
        <dbReference type="EMBL" id="MCI1188340.1"/>
    </source>
</evidence>
<dbReference type="InterPro" id="IPR052918">
    <property type="entry name" value="Motility_Chemotaxis_Reg"/>
</dbReference>
<dbReference type="EMBL" id="JALBGC010000003">
    <property type="protein sequence ID" value="MCI1188340.1"/>
    <property type="molecule type" value="Genomic_DNA"/>
</dbReference>
<dbReference type="Pfam" id="PF24595">
    <property type="entry name" value="DUF7619"/>
    <property type="match status" value="1"/>
</dbReference>
<evidence type="ECO:0000256" key="1">
    <source>
        <dbReference type="SAM" id="SignalP"/>
    </source>
</evidence>
<feature type="domain" description="Secretion system C-terminal sorting" evidence="2">
    <location>
        <begin position="851"/>
        <end position="915"/>
    </location>
</feature>
<accession>A0A9X1VGU1</accession>
<dbReference type="InterPro" id="IPR026444">
    <property type="entry name" value="Secre_tail"/>
</dbReference>
<evidence type="ECO:0000259" key="2">
    <source>
        <dbReference type="Pfam" id="PF18962"/>
    </source>
</evidence>
<feature type="chain" id="PRO_5040861480" evidence="1">
    <location>
        <begin position="25"/>
        <end position="928"/>
    </location>
</feature>
<reference evidence="4" key="1">
    <citation type="submission" date="2022-03" db="EMBL/GenBank/DDBJ databases">
        <title>Bacterial whole genome sequence for Hymenobacter sp. DH14.</title>
        <authorList>
            <person name="Le V."/>
        </authorList>
    </citation>
    <scope>NUCLEOTIDE SEQUENCE</scope>
    <source>
        <strain evidence="4">DH14</strain>
    </source>
</reference>
<keyword evidence="5" id="KW-1185">Reference proteome</keyword>
<feature type="signal peptide" evidence="1">
    <location>
        <begin position="1"/>
        <end position="24"/>
    </location>
</feature>
<dbReference type="Proteomes" id="UP001139193">
    <property type="component" value="Unassembled WGS sequence"/>
</dbReference>
<dbReference type="InterPro" id="IPR055353">
    <property type="entry name" value="DUF7619"/>
</dbReference>
<evidence type="ECO:0000259" key="3">
    <source>
        <dbReference type="Pfam" id="PF24595"/>
    </source>
</evidence>
<dbReference type="AlphaFoldDB" id="A0A9X1VGU1"/>
<keyword evidence="1" id="KW-0732">Signal</keyword>
<dbReference type="InterPro" id="IPR047589">
    <property type="entry name" value="DUF11_rpt"/>
</dbReference>
<dbReference type="NCBIfam" id="TIGR01451">
    <property type="entry name" value="B_ant_repeat"/>
    <property type="match status" value="1"/>
</dbReference>
<gene>
    <name evidence="4" type="ORF">MON38_12990</name>
</gene>
<evidence type="ECO:0000313" key="5">
    <source>
        <dbReference type="Proteomes" id="UP001139193"/>
    </source>
</evidence>
<protein>
    <submittedName>
        <fullName evidence="4">T9SS type A sorting domain-containing protein</fullName>
    </submittedName>
</protein>
<dbReference type="Pfam" id="PF18962">
    <property type="entry name" value="Por_Secre_tail"/>
    <property type="match status" value="1"/>
</dbReference>
<dbReference type="PANTHER" id="PTHR35580">
    <property type="entry name" value="CELL SURFACE GLYCOPROTEIN (S-LAYER PROTEIN)-LIKE PROTEIN"/>
    <property type="match status" value="1"/>
</dbReference>